<evidence type="ECO:0000313" key="3">
    <source>
        <dbReference type="Proteomes" id="UP000663832"/>
    </source>
</evidence>
<evidence type="ECO:0008006" key="4">
    <source>
        <dbReference type="Google" id="ProtNLM"/>
    </source>
</evidence>
<dbReference type="OrthoDB" id="10086266at2759"/>
<organism evidence="2 3">
    <name type="scientific">Adineta steineri</name>
    <dbReference type="NCBI Taxonomy" id="433720"/>
    <lineage>
        <taxon>Eukaryota</taxon>
        <taxon>Metazoa</taxon>
        <taxon>Spiralia</taxon>
        <taxon>Gnathifera</taxon>
        <taxon>Rotifera</taxon>
        <taxon>Eurotatoria</taxon>
        <taxon>Bdelloidea</taxon>
        <taxon>Adinetida</taxon>
        <taxon>Adinetidae</taxon>
        <taxon>Adineta</taxon>
    </lineage>
</organism>
<dbReference type="Proteomes" id="UP000663832">
    <property type="component" value="Unassembled WGS sequence"/>
</dbReference>
<dbReference type="EMBL" id="CAJNOM010000260">
    <property type="protein sequence ID" value="CAF1294917.1"/>
    <property type="molecule type" value="Genomic_DNA"/>
</dbReference>
<dbReference type="AlphaFoldDB" id="A0A815D9U6"/>
<proteinExistence type="predicted"/>
<reference evidence="2" key="1">
    <citation type="submission" date="2021-02" db="EMBL/GenBank/DDBJ databases">
        <authorList>
            <person name="Nowell W R."/>
        </authorList>
    </citation>
    <scope>NUCLEOTIDE SEQUENCE</scope>
</reference>
<feature type="coiled-coil region" evidence="1">
    <location>
        <begin position="35"/>
        <end position="101"/>
    </location>
</feature>
<protein>
    <recommendedName>
        <fullName evidence="4">B box-type domain-containing protein</fullName>
    </recommendedName>
</protein>
<sequence length="276" mass="32342">MAKSNQCSTCQKPSGVMYCIGCDGYFCTKDFKSHREILFTEMEELVGERNKLQEKINKATKLNNSSNPLIEDINVWEKITVEKVQQTAEHARQQVNELMNSKSRKITNEFKGFSDELADLKEADDYIEHDLTRLKQKIDQLNIELTHFSQATIIEFNKEESERIKWDRIIYVQEKPVEVEYQQTPTIMIESPEATESLSQRKLDCGGQACTYCGKCSGWYYNRNKERYVRRDGNTCRRDNGNSYDDRDDDDDDDDDSLDHSFLRGHRSYHYLCKCK</sequence>
<evidence type="ECO:0000313" key="2">
    <source>
        <dbReference type="EMBL" id="CAF1294917.1"/>
    </source>
</evidence>
<gene>
    <name evidence="2" type="ORF">QVE165_LOCUS30912</name>
</gene>
<evidence type="ECO:0000256" key="1">
    <source>
        <dbReference type="SAM" id="Coils"/>
    </source>
</evidence>
<name>A0A815D9U6_9BILA</name>
<accession>A0A815D9U6</accession>
<keyword evidence="3" id="KW-1185">Reference proteome</keyword>
<comment type="caution">
    <text evidence="2">The sequence shown here is derived from an EMBL/GenBank/DDBJ whole genome shotgun (WGS) entry which is preliminary data.</text>
</comment>
<keyword evidence="1" id="KW-0175">Coiled coil</keyword>